<dbReference type="PANTHER" id="PTHR43135">
    <property type="entry name" value="ALPHA-D-RIBOSE 1-METHYLPHOSPHONATE 5-TRIPHOSPHATE DIPHOSPHATASE"/>
    <property type="match status" value="1"/>
</dbReference>
<dbReference type="InterPro" id="IPR051781">
    <property type="entry name" value="Metallo-dep_Hydrolase"/>
</dbReference>
<dbReference type="InterPro" id="IPR006680">
    <property type="entry name" value="Amidohydro-rel"/>
</dbReference>
<dbReference type="InterPro" id="IPR032466">
    <property type="entry name" value="Metal_Hydrolase"/>
</dbReference>
<gene>
    <name evidence="3" type="ORF">JI741_21790</name>
</gene>
<dbReference type="RefSeq" id="WP_202013443.1">
    <property type="nucleotide sequence ID" value="NZ_JAERRB010000008.1"/>
</dbReference>
<dbReference type="SUPFAM" id="SSF51556">
    <property type="entry name" value="Metallo-dependent hydrolases"/>
    <property type="match status" value="1"/>
</dbReference>
<evidence type="ECO:0000259" key="2">
    <source>
        <dbReference type="Pfam" id="PF01979"/>
    </source>
</evidence>
<proteinExistence type="predicted"/>
<accession>A0ABS1KWP0</accession>
<reference evidence="3 4" key="1">
    <citation type="submission" date="2021-01" db="EMBL/GenBank/DDBJ databases">
        <title>Chryseolinea sp. Jin1 Genome sequencing and assembly.</title>
        <authorList>
            <person name="Kim I."/>
        </authorList>
    </citation>
    <scope>NUCLEOTIDE SEQUENCE [LARGE SCALE GENOMIC DNA]</scope>
    <source>
        <strain evidence="3 4">Jin1</strain>
    </source>
</reference>
<protein>
    <submittedName>
        <fullName evidence="3">Amidohydrolase family protein</fullName>
    </submittedName>
</protein>
<evidence type="ECO:0000256" key="1">
    <source>
        <dbReference type="SAM" id="SignalP"/>
    </source>
</evidence>
<keyword evidence="1" id="KW-0732">Signal</keyword>
<keyword evidence="4" id="KW-1185">Reference proteome</keyword>
<dbReference type="SUPFAM" id="SSF51338">
    <property type="entry name" value="Composite domain of metallo-dependent hydrolases"/>
    <property type="match status" value="1"/>
</dbReference>
<feature type="signal peptide" evidence="1">
    <location>
        <begin position="1"/>
        <end position="22"/>
    </location>
</feature>
<evidence type="ECO:0000313" key="4">
    <source>
        <dbReference type="Proteomes" id="UP000613030"/>
    </source>
</evidence>
<comment type="caution">
    <text evidence="3">The sequence shown here is derived from an EMBL/GenBank/DDBJ whole genome shotgun (WGS) entry which is preliminary data.</text>
</comment>
<dbReference type="Gene3D" id="2.30.40.10">
    <property type="entry name" value="Urease, subunit C, domain 1"/>
    <property type="match status" value="1"/>
</dbReference>
<sequence>MKKFSLFVVVAWCFYHHAAAQADTVQWNVMMGGNKVGFQKQLKNADGTFTEWFQYNDRGRGDSTVSRYRLNDQGYITWIDARGKDYYKKPVFETFRLENGVASWENSAEKEQRKVTGNVSYVPLKINSGTSYAAFFTATDHTLTLLPSGRQKLTVLKDHVLGDGKKVTLVSLSGTGLTPQYVWLDERHQFFAIPSDWFSVMPKGYENTSDELRAIQDTYRENFYKELEGKLANRITTGIAVVHATLFDPKTGSTQPNSTLLIENGMITRVGAGKSISVPTGFHVVDAQNKFVMPGLWDMHVHYGEGTDGLLEIGTGVTNVRDMGNGESLLEKKKQIDEDLVPGPRIQAMCGFIDGAGPYAGPTGAKINSAEEGVAAVKKYKSLGYTQVKLYSSLKPEWVKPIAAEAHKNGMRVSGHIPAHMLASEAIDAGYDEIQHMNMFFLNFLGKDLDTRTPVRFHAVAQNAATLNFNSAEVKAFIKKMADKKIVLDPTISFFETMFVLGPGKPQPTIAAVIDRLPLDMQRQLSSSGALDIPAGQEATYAKSFQNMLRMVKVLHDNGVTIVPGTDDIPGFVLHTELENYARAGISNAAVLKIATLQSATVAGKDKLFGSLEAGKTSDIIIIDGNPLTTMSDIRKVETVIKGQKIYKTKDVLEAISIR</sequence>
<name>A0ABS1KWP0_9BACT</name>
<dbReference type="PANTHER" id="PTHR43135:SF3">
    <property type="entry name" value="ALPHA-D-RIBOSE 1-METHYLPHOSPHONATE 5-TRIPHOSPHATE DIPHOSPHATASE"/>
    <property type="match status" value="1"/>
</dbReference>
<dbReference type="EMBL" id="JAERRB010000008">
    <property type="protein sequence ID" value="MBL0743879.1"/>
    <property type="molecule type" value="Genomic_DNA"/>
</dbReference>
<organism evidence="3 4">
    <name type="scientific">Chryseolinea lacunae</name>
    <dbReference type="NCBI Taxonomy" id="2801331"/>
    <lineage>
        <taxon>Bacteria</taxon>
        <taxon>Pseudomonadati</taxon>
        <taxon>Bacteroidota</taxon>
        <taxon>Cytophagia</taxon>
        <taxon>Cytophagales</taxon>
        <taxon>Fulvivirgaceae</taxon>
        <taxon>Chryseolinea</taxon>
    </lineage>
</organism>
<evidence type="ECO:0000313" key="3">
    <source>
        <dbReference type="EMBL" id="MBL0743879.1"/>
    </source>
</evidence>
<dbReference type="Gene3D" id="3.20.20.140">
    <property type="entry name" value="Metal-dependent hydrolases"/>
    <property type="match status" value="1"/>
</dbReference>
<feature type="chain" id="PRO_5045641318" evidence="1">
    <location>
        <begin position="23"/>
        <end position="659"/>
    </location>
</feature>
<dbReference type="Pfam" id="PF01979">
    <property type="entry name" value="Amidohydro_1"/>
    <property type="match status" value="1"/>
</dbReference>
<feature type="domain" description="Amidohydrolase-related" evidence="2">
    <location>
        <begin position="291"/>
        <end position="642"/>
    </location>
</feature>
<dbReference type="InterPro" id="IPR011059">
    <property type="entry name" value="Metal-dep_hydrolase_composite"/>
</dbReference>
<dbReference type="Proteomes" id="UP000613030">
    <property type="component" value="Unassembled WGS sequence"/>
</dbReference>